<accession>A0ACA9KJW6</accession>
<evidence type="ECO:0000313" key="1">
    <source>
        <dbReference type="EMBL" id="CAG8477372.1"/>
    </source>
</evidence>
<keyword evidence="2" id="KW-1185">Reference proteome</keyword>
<organism evidence="1 2">
    <name type="scientific">Cetraspora pellucida</name>
    <dbReference type="NCBI Taxonomy" id="1433469"/>
    <lineage>
        <taxon>Eukaryota</taxon>
        <taxon>Fungi</taxon>
        <taxon>Fungi incertae sedis</taxon>
        <taxon>Mucoromycota</taxon>
        <taxon>Glomeromycotina</taxon>
        <taxon>Glomeromycetes</taxon>
        <taxon>Diversisporales</taxon>
        <taxon>Gigasporaceae</taxon>
        <taxon>Cetraspora</taxon>
    </lineage>
</organism>
<sequence>MPSFINKIKKLFFKSIKDKTFDKTVFKIASLNTYDFKYLKFFKPEFYTKIAGLLKERLILKDIITLVLQNSDRKQEILTEYKVKAIHFDDSQTFDFENEHDLKDGWLITDEGSK</sequence>
<gene>
    <name evidence="1" type="ORF">SPELUC_LOCUS1971</name>
</gene>
<proteinExistence type="predicted"/>
<evidence type="ECO:0000313" key="2">
    <source>
        <dbReference type="Proteomes" id="UP000789366"/>
    </source>
</evidence>
<dbReference type="EMBL" id="CAJVPW010001185">
    <property type="protein sequence ID" value="CAG8477372.1"/>
    <property type="molecule type" value="Genomic_DNA"/>
</dbReference>
<name>A0ACA9KJW6_9GLOM</name>
<comment type="caution">
    <text evidence="1">The sequence shown here is derived from an EMBL/GenBank/DDBJ whole genome shotgun (WGS) entry which is preliminary data.</text>
</comment>
<dbReference type="Proteomes" id="UP000789366">
    <property type="component" value="Unassembled WGS sequence"/>
</dbReference>
<reference evidence="1" key="1">
    <citation type="submission" date="2021-06" db="EMBL/GenBank/DDBJ databases">
        <authorList>
            <person name="Kallberg Y."/>
            <person name="Tangrot J."/>
            <person name="Rosling A."/>
        </authorList>
    </citation>
    <scope>NUCLEOTIDE SEQUENCE</scope>
    <source>
        <strain evidence="1">28 12/20/2015</strain>
    </source>
</reference>
<protein>
    <submittedName>
        <fullName evidence="1">8542_t:CDS:1</fullName>
    </submittedName>
</protein>